<keyword evidence="4" id="KW-1185">Reference proteome</keyword>
<dbReference type="SUPFAM" id="SSF55753">
    <property type="entry name" value="Actin depolymerizing proteins"/>
    <property type="match status" value="1"/>
</dbReference>
<sequence>MAQYLDRIIIPSNPTPSSSPKTFTHHRPFPPPRAPTTCAIRQRMIYASSKLALRQRLDGIHTEVQATDSSELAFESVFEQIAPKLATAVIKPPKVAGAGQVFLDKDESLRDEAPKAALVEEVRKEEEKLDEKLVEEVAGLKVQGGEVVREE</sequence>
<dbReference type="GO" id="GO:0003779">
    <property type="term" value="F:actin binding"/>
    <property type="evidence" value="ECO:0007669"/>
    <property type="project" value="InterPro"/>
</dbReference>
<name>A0AAD5SAR9_9FUNG</name>
<dbReference type="Proteomes" id="UP001212841">
    <property type="component" value="Unassembled WGS sequence"/>
</dbReference>
<feature type="region of interest" description="Disordered" evidence="1">
    <location>
        <begin position="10"/>
        <end position="34"/>
    </location>
</feature>
<reference evidence="3" key="1">
    <citation type="submission" date="2020-05" db="EMBL/GenBank/DDBJ databases">
        <title>Phylogenomic resolution of chytrid fungi.</title>
        <authorList>
            <person name="Stajich J.E."/>
            <person name="Amses K."/>
            <person name="Simmons R."/>
            <person name="Seto K."/>
            <person name="Myers J."/>
            <person name="Bonds A."/>
            <person name="Quandt C.A."/>
            <person name="Barry K."/>
            <person name="Liu P."/>
            <person name="Grigoriev I."/>
            <person name="Longcore J.E."/>
            <person name="James T.Y."/>
        </authorList>
    </citation>
    <scope>NUCLEOTIDE SEQUENCE</scope>
    <source>
        <strain evidence="3">JEL0318</strain>
    </source>
</reference>
<organism evidence="3 4">
    <name type="scientific">Rhizophlyctis rosea</name>
    <dbReference type="NCBI Taxonomy" id="64517"/>
    <lineage>
        <taxon>Eukaryota</taxon>
        <taxon>Fungi</taxon>
        <taxon>Fungi incertae sedis</taxon>
        <taxon>Chytridiomycota</taxon>
        <taxon>Chytridiomycota incertae sedis</taxon>
        <taxon>Chytridiomycetes</taxon>
        <taxon>Rhizophlyctidales</taxon>
        <taxon>Rhizophlyctidaceae</taxon>
        <taxon>Rhizophlyctis</taxon>
    </lineage>
</organism>
<evidence type="ECO:0000259" key="2">
    <source>
        <dbReference type="PROSITE" id="PS51263"/>
    </source>
</evidence>
<dbReference type="InterPro" id="IPR029006">
    <property type="entry name" value="ADF-H/Gelsolin-like_dom_sf"/>
</dbReference>
<feature type="compositionally biased region" description="Low complexity" evidence="1">
    <location>
        <begin position="10"/>
        <end position="20"/>
    </location>
</feature>
<proteinExistence type="predicted"/>
<dbReference type="EMBL" id="JADGJD010000784">
    <property type="protein sequence ID" value="KAJ3048480.1"/>
    <property type="molecule type" value="Genomic_DNA"/>
</dbReference>
<evidence type="ECO:0000313" key="4">
    <source>
        <dbReference type="Proteomes" id="UP001212841"/>
    </source>
</evidence>
<dbReference type="Pfam" id="PF00241">
    <property type="entry name" value="Cofilin_ADF"/>
    <property type="match status" value="1"/>
</dbReference>
<evidence type="ECO:0000256" key="1">
    <source>
        <dbReference type="SAM" id="MobiDB-lite"/>
    </source>
</evidence>
<dbReference type="InterPro" id="IPR002108">
    <property type="entry name" value="ADF-H"/>
</dbReference>
<dbReference type="PROSITE" id="PS51263">
    <property type="entry name" value="ADF_H"/>
    <property type="match status" value="1"/>
</dbReference>
<accession>A0AAD5SAR9</accession>
<dbReference type="Gene3D" id="3.40.20.10">
    <property type="entry name" value="Severin"/>
    <property type="match status" value="1"/>
</dbReference>
<dbReference type="AlphaFoldDB" id="A0AAD5SAR9"/>
<comment type="caution">
    <text evidence="3">The sequence shown here is derived from an EMBL/GenBank/DDBJ whole genome shotgun (WGS) entry which is preliminary data.</text>
</comment>
<feature type="domain" description="ADF-H" evidence="2">
    <location>
        <begin position="1"/>
        <end position="82"/>
    </location>
</feature>
<evidence type="ECO:0000313" key="3">
    <source>
        <dbReference type="EMBL" id="KAJ3048480.1"/>
    </source>
</evidence>
<gene>
    <name evidence="3" type="ORF">HK097_010499</name>
</gene>
<protein>
    <recommendedName>
        <fullName evidence="2">ADF-H domain-containing protein</fullName>
    </recommendedName>
</protein>